<dbReference type="SUPFAM" id="SSF53448">
    <property type="entry name" value="Nucleotide-diphospho-sugar transferases"/>
    <property type="match status" value="1"/>
</dbReference>
<evidence type="ECO:0000259" key="4">
    <source>
        <dbReference type="Pfam" id="PF00535"/>
    </source>
</evidence>
<feature type="domain" description="Glycosyltransferase 2-like" evidence="4">
    <location>
        <begin position="8"/>
        <end position="102"/>
    </location>
</feature>
<dbReference type="PANTHER" id="PTHR43630:SF2">
    <property type="entry name" value="GLYCOSYLTRANSFERASE"/>
    <property type="match status" value="1"/>
</dbReference>
<evidence type="ECO:0000256" key="1">
    <source>
        <dbReference type="ARBA" id="ARBA00022737"/>
    </source>
</evidence>
<dbReference type="AlphaFoldDB" id="A0A2W0D065"/>
<dbReference type="PROSITE" id="PS50005">
    <property type="entry name" value="TPR"/>
    <property type="match status" value="1"/>
</dbReference>
<keyword evidence="1" id="KW-0677">Repeat</keyword>
<name>A0A2W0D065_9BACL</name>
<dbReference type="InterPro" id="IPR013105">
    <property type="entry name" value="TPR_2"/>
</dbReference>
<keyword evidence="5" id="KW-0808">Transferase</keyword>
<dbReference type="Pfam" id="PF13432">
    <property type="entry name" value="TPR_16"/>
    <property type="match status" value="1"/>
</dbReference>
<evidence type="ECO:0000256" key="2">
    <source>
        <dbReference type="ARBA" id="ARBA00022803"/>
    </source>
</evidence>
<evidence type="ECO:0000313" key="6">
    <source>
        <dbReference type="Proteomes" id="UP000247459"/>
    </source>
</evidence>
<dbReference type="Pfam" id="PF07719">
    <property type="entry name" value="TPR_2"/>
    <property type="match status" value="1"/>
</dbReference>
<dbReference type="InterPro" id="IPR001173">
    <property type="entry name" value="Glyco_trans_2-like"/>
</dbReference>
<keyword evidence="2 3" id="KW-0802">TPR repeat</keyword>
<proteinExistence type="predicted"/>
<dbReference type="SUPFAM" id="SSF48452">
    <property type="entry name" value="TPR-like"/>
    <property type="match status" value="2"/>
</dbReference>
<reference evidence="5 6" key="1">
    <citation type="submission" date="2018-01" db="EMBL/GenBank/DDBJ databases">
        <title>Genome sequence of the PGP bacterium Paenibacillus illinoisensis E3.</title>
        <authorList>
            <person name="Rolli E."/>
            <person name="Marasco R."/>
            <person name="Bessem C."/>
            <person name="Michoud G."/>
            <person name="Gaiarsa S."/>
            <person name="Borin S."/>
            <person name="Daffonchio D."/>
        </authorList>
    </citation>
    <scope>NUCLEOTIDE SEQUENCE [LARGE SCALE GENOMIC DNA]</scope>
    <source>
        <strain evidence="5 6">E3</strain>
    </source>
</reference>
<dbReference type="InterPro" id="IPR029044">
    <property type="entry name" value="Nucleotide-diphossugar_trans"/>
</dbReference>
<comment type="caution">
    <text evidence="5">The sequence shown here is derived from an EMBL/GenBank/DDBJ whole genome shotgun (WGS) entry which is preliminary data.</text>
</comment>
<dbReference type="EC" id="2.4.1.214" evidence="5"/>
<keyword evidence="5" id="KW-0328">Glycosyltransferase</keyword>
<dbReference type="EMBL" id="PRLG01000018">
    <property type="protein sequence ID" value="PYY29311.1"/>
    <property type="molecule type" value="Genomic_DNA"/>
</dbReference>
<dbReference type="Gene3D" id="3.90.550.10">
    <property type="entry name" value="Spore Coat Polysaccharide Biosynthesis Protein SpsA, Chain A"/>
    <property type="match status" value="1"/>
</dbReference>
<dbReference type="Proteomes" id="UP000247459">
    <property type="component" value="Unassembled WGS sequence"/>
</dbReference>
<dbReference type="Gene3D" id="1.25.40.10">
    <property type="entry name" value="Tetratricopeptide repeat domain"/>
    <property type="match status" value="2"/>
</dbReference>
<dbReference type="RefSeq" id="WP_110758479.1">
    <property type="nucleotide sequence ID" value="NZ_PRLG01000018.1"/>
</dbReference>
<evidence type="ECO:0000313" key="5">
    <source>
        <dbReference type="EMBL" id="PYY29311.1"/>
    </source>
</evidence>
<dbReference type="SMART" id="SM00028">
    <property type="entry name" value="TPR"/>
    <property type="match status" value="3"/>
</dbReference>
<gene>
    <name evidence="5" type="ORF">PIL02S_02260</name>
</gene>
<feature type="repeat" description="TPR" evidence="3">
    <location>
        <begin position="610"/>
        <end position="643"/>
    </location>
</feature>
<accession>A0A2W0D065</accession>
<protein>
    <submittedName>
        <fullName evidence="5">Family 2 glycosyl transferase</fullName>
        <ecNumber evidence="5">2.4.1.214</ecNumber>
    </submittedName>
</protein>
<dbReference type="InterPro" id="IPR019734">
    <property type="entry name" value="TPR_rpt"/>
</dbReference>
<dbReference type="InterPro" id="IPR011990">
    <property type="entry name" value="TPR-like_helical_dom_sf"/>
</dbReference>
<organism evidence="5 6">
    <name type="scientific">Paenibacillus illinoisensis</name>
    <dbReference type="NCBI Taxonomy" id="59845"/>
    <lineage>
        <taxon>Bacteria</taxon>
        <taxon>Bacillati</taxon>
        <taxon>Bacillota</taxon>
        <taxon>Bacilli</taxon>
        <taxon>Bacillales</taxon>
        <taxon>Paenibacillaceae</taxon>
        <taxon>Paenibacillus</taxon>
    </lineage>
</organism>
<dbReference type="Pfam" id="PF00535">
    <property type="entry name" value="Glycos_transf_2"/>
    <property type="match status" value="1"/>
</dbReference>
<dbReference type="OrthoDB" id="9815923at2"/>
<sequence>MQNRLLGIHMIVQNEEQHLPRCLNSFYQPGMEWFITDTGSGDRTPEIARQFGATVLHAQWEDHFARARNISLPLAGTEWILCVDADEYAIDGLEELMNYLPTVHKSVSKLKVTIENRIDEKTEDQVVFQPVRLFRSGYGYRYEGRIHEQLVCDDTENTRQESDPVAPLRLGHDGYLASQIAQGRKPLRNFKLLQQELEEHPNQPFHLYNLGVTYCQLGEMGKAADSFANSLRLTELGAPYRSTLVRDYAKVLGALERYDEGRALLAVETQHYPDYADLHFLYGDFLEQQGLEERAYQSYARAVDTSEDVSSQSEYVHEQGTDTYRPYTAMARLAQKRGFLQESAHLYGLALDYMSAYPPALQGLADVLQQSGESDEVIAEALLLRWKKRLNLREQDHTGEGADEIRKIIHALASCGAYGQALSLLQDLARKVQIDPAVQLHWMLCAGRCLEAVQLAEQLWGERDVSVEPLLPEQRLDWAVACWASGLGLSPAFLESSEQEDREVWGTVDRWFRGQQVQAWNPVRQSGERLPGVLQSPALNLIQDIVQRSVQTGQLTVAQQWFEKWMDGCTEKEQCVEFSRWLAGILYREGYTRAAADLLISCMTEGKLDAEGTFYLGEALFAKGHYDQAVTLFQQALEQDAGSHQARAGAAISYLYLALGVIQMELIRSPSNPGLIAEQDALLQRLRTAQGIPWRTDWHARERRNQLAEQPHFAMHDR</sequence>
<dbReference type="GO" id="GO:0018392">
    <property type="term" value="F:glycoprotein 3-alpha-L-fucosyltransferase activity"/>
    <property type="evidence" value="ECO:0007669"/>
    <property type="project" value="UniProtKB-EC"/>
</dbReference>
<evidence type="ECO:0000256" key="3">
    <source>
        <dbReference type="PROSITE-ProRule" id="PRU00339"/>
    </source>
</evidence>
<dbReference type="PANTHER" id="PTHR43630">
    <property type="entry name" value="POLY-BETA-1,6-N-ACETYL-D-GLUCOSAMINE SYNTHASE"/>
    <property type="match status" value="1"/>
</dbReference>